<dbReference type="SUPFAM" id="SSF55874">
    <property type="entry name" value="ATPase domain of HSP90 chaperone/DNA topoisomerase II/histidine kinase"/>
    <property type="match status" value="1"/>
</dbReference>
<reference evidence="7 8" key="1">
    <citation type="submission" date="2016-08" db="EMBL/GenBank/DDBJ databases">
        <authorList>
            <person name="Seilhamer J.J."/>
        </authorList>
    </citation>
    <scope>NUCLEOTIDE SEQUENCE [LARGE SCALE GENOMIC DNA]</scope>
    <source>
        <strain evidence="7 8">A37T2</strain>
    </source>
</reference>
<dbReference type="CDD" id="cd00082">
    <property type="entry name" value="HisKA"/>
    <property type="match status" value="1"/>
</dbReference>
<keyword evidence="3" id="KW-0597">Phosphoprotein</keyword>
<organism evidence="7 8">
    <name type="scientific">Chitinophaga costaii</name>
    <dbReference type="NCBI Taxonomy" id="1335309"/>
    <lineage>
        <taxon>Bacteria</taxon>
        <taxon>Pseudomonadati</taxon>
        <taxon>Bacteroidota</taxon>
        <taxon>Chitinophagia</taxon>
        <taxon>Chitinophagales</taxon>
        <taxon>Chitinophagaceae</taxon>
        <taxon>Chitinophaga</taxon>
    </lineage>
</organism>
<protein>
    <recommendedName>
        <fullName evidence="2">histidine kinase</fullName>
        <ecNumber evidence="2">2.7.13.3</ecNumber>
    </recommendedName>
</protein>
<dbReference type="EMBL" id="FMAR01000005">
    <property type="protein sequence ID" value="SCC24965.1"/>
    <property type="molecule type" value="Genomic_DNA"/>
</dbReference>
<dbReference type="PANTHER" id="PTHR43304:SF1">
    <property type="entry name" value="PAC DOMAIN-CONTAINING PROTEIN"/>
    <property type="match status" value="1"/>
</dbReference>
<proteinExistence type="predicted"/>
<evidence type="ECO:0000313" key="7">
    <source>
        <dbReference type="EMBL" id="SCC24965.1"/>
    </source>
</evidence>
<dbReference type="EC" id="2.7.13.3" evidence="2"/>
<name>A0A1C4D0N9_9BACT</name>
<dbReference type="Pfam" id="PF08448">
    <property type="entry name" value="PAS_4"/>
    <property type="match status" value="1"/>
</dbReference>
<dbReference type="InterPro" id="IPR003594">
    <property type="entry name" value="HATPase_dom"/>
</dbReference>
<evidence type="ECO:0000256" key="1">
    <source>
        <dbReference type="ARBA" id="ARBA00000085"/>
    </source>
</evidence>
<dbReference type="FunFam" id="3.30.565.10:FF:000006">
    <property type="entry name" value="Sensor histidine kinase WalK"/>
    <property type="match status" value="1"/>
</dbReference>
<evidence type="ECO:0000256" key="4">
    <source>
        <dbReference type="ARBA" id="ARBA00022679"/>
    </source>
</evidence>
<dbReference type="GO" id="GO:0000155">
    <property type="term" value="F:phosphorelay sensor kinase activity"/>
    <property type="evidence" value="ECO:0007669"/>
    <property type="project" value="InterPro"/>
</dbReference>
<keyword evidence="4" id="KW-0808">Transferase</keyword>
<dbReference type="PRINTS" id="PR00344">
    <property type="entry name" value="BCTRLSENSOR"/>
</dbReference>
<dbReference type="InterPro" id="IPR013656">
    <property type="entry name" value="PAS_4"/>
</dbReference>
<keyword evidence="5" id="KW-0418">Kinase</keyword>
<comment type="catalytic activity">
    <reaction evidence="1">
        <text>ATP + protein L-histidine = ADP + protein N-phospho-L-histidine.</text>
        <dbReference type="EC" id="2.7.13.3"/>
    </reaction>
</comment>
<dbReference type="InterPro" id="IPR052162">
    <property type="entry name" value="Sensor_kinase/Photoreceptor"/>
</dbReference>
<evidence type="ECO:0000313" key="8">
    <source>
        <dbReference type="Proteomes" id="UP000242818"/>
    </source>
</evidence>
<feature type="domain" description="Histidine kinase" evidence="6">
    <location>
        <begin position="206"/>
        <end position="432"/>
    </location>
</feature>
<dbReference type="OrthoDB" id="607558at2"/>
<accession>A0A1C4D0N9</accession>
<dbReference type="InterPro" id="IPR036097">
    <property type="entry name" value="HisK_dim/P_sf"/>
</dbReference>
<gene>
    <name evidence="7" type="ORF">GA0116948_10510</name>
</gene>
<dbReference type="SMART" id="SM00387">
    <property type="entry name" value="HATPase_c"/>
    <property type="match status" value="1"/>
</dbReference>
<dbReference type="Pfam" id="PF00512">
    <property type="entry name" value="HisKA"/>
    <property type="match status" value="1"/>
</dbReference>
<evidence type="ECO:0000256" key="2">
    <source>
        <dbReference type="ARBA" id="ARBA00012438"/>
    </source>
</evidence>
<dbReference type="InterPro" id="IPR004358">
    <property type="entry name" value="Sig_transdc_His_kin-like_C"/>
</dbReference>
<dbReference type="AlphaFoldDB" id="A0A1C4D0N9"/>
<evidence type="ECO:0000256" key="3">
    <source>
        <dbReference type="ARBA" id="ARBA00022553"/>
    </source>
</evidence>
<dbReference type="SUPFAM" id="SSF55785">
    <property type="entry name" value="PYP-like sensor domain (PAS domain)"/>
    <property type="match status" value="1"/>
</dbReference>
<sequence>MLLPENKSNNTFCFTEGGGEMGALTRAYNWDASTLGTPDQWPQSLRTTLSIVLHAASPMFLCWGDELICFYNDAFRPSLGAQGIHPAVGKCGEDLWLDKWQQVYPLLLQVMQTGEPVWWEDQLVPYPRNGKIEDRYWTFSYGPAYGDNGCIHGVLIIGTETTVKVQVVNKLSAATEQVVEERTRVLTEVNSSLERSNAALAQFAYIASHDLQEPARKMSNFAQLLERHLGQHLDDHSAGYISRIKRSASRMLALIKELLTYAALADEQPGFARVSLQQVMEGVCADFDLLIEQKNAQVQVQALPEIEAVALQMTQLFGNLLSNALKYTRPAVQPVISITAVETDGRVWFPEAAAGTCYYRVEVKDNGIGFSQEHAARIFEIFQRLHGKADFEGTGIGLAICQKIVLNHHGVIFAQSEEGVGSRFVLVLPAVQPPR</sequence>
<dbReference type="InterPro" id="IPR005467">
    <property type="entry name" value="His_kinase_dom"/>
</dbReference>
<dbReference type="InterPro" id="IPR035965">
    <property type="entry name" value="PAS-like_dom_sf"/>
</dbReference>
<dbReference type="InterPro" id="IPR036890">
    <property type="entry name" value="HATPase_C_sf"/>
</dbReference>
<dbReference type="Pfam" id="PF02518">
    <property type="entry name" value="HATPase_c"/>
    <property type="match status" value="1"/>
</dbReference>
<dbReference type="InterPro" id="IPR003661">
    <property type="entry name" value="HisK_dim/P_dom"/>
</dbReference>
<dbReference type="Gene3D" id="3.30.565.10">
    <property type="entry name" value="Histidine kinase-like ATPase, C-terminal domain"/>
    <property type="match status" value="1"/>
</dbReference>
<dbReference type="Gene3D" id="1.10.287.130">
    <property type="match status" value="1"/>
</dbReference>
<evidence type="ECO:0000259" key="6">
    <source>
        <dbReference type="PROSITE" id="PS50109"/>
    </source>
</evidence>
<dbReference type="RefSeq" id="WP_089711207.1">
    <property type="nucleotide sequence ID" value="NZ_FMAR01000005.1"/>
</dbReference>
<dbReference type="Proteomes" id="UP000242818">
    <property type="component" value="Unassembled WGS sequence"/>
</dbReference>
<keyword evidence="8" id="KW-1185">Reference proteome</keyword>
<evidence type="ECO:0000256" key="5">
    <source>
        <dbReference type="ARBA" id="ARBA00022777"/>
    </source>
</evidence>
<dbReference type="PROSITE" id="PS50109">
    <property type="entry name" value="HIS_KIN"/>
    <property type="match status" value="1"/>
</dbReference>
<dbReference type="SMART" id="SM00388">
    <property type="entry name" value="HisKA"/>
    <property type="match status" value="1"/>
</dbReference>
<dbReference type="SUPFAM" id="SSF47384">
    <property type="entry name" value="Homodimeric domain of signal transducing histidine kinase"/>
    <property type="match status" value="1"/>
</dbReference>
<dbReference type="STRING" id="1335309.GA0116948_10510"/>
<dbReference type="Gene3D" id="3.30.450.20">
    <property type="entry name" value="PAS domain"/>
    <property type="match status" value="1"/>
</dbReference>
<dbReference type="PANTHER" id="PTHR43304">
    <property type="entry name" value="PHYTOCHROME-LIKE PROTEIN CPH1"/>
    <property type="match status" value="1"/>
</dbReference>